<name>A0A437RQP8_9BURK</name>
<evidence type="ECO:0000256" key="1">
    <source>
        <dbReference type="SAM" id="Phobius"/>
    </source>
</evidence>
<keyword evidence="5" id="KW-1185">Reference proteome</keyword>
<keyword evidence="1" id="KW-0812">Transmembrane</keyword>
<dbReference type="EMBL" id="SACR01000001">
    <property type="protein sequence ID" value="RVU49107.1"/>
    <property type="molecule type" value="Genomic_DNA"/>
</dbReference>
<evidence type="ECO:0000313" key="5">
    <source>
        <dbReference type="Proteomes" id="UP000285575"/>
    </source>
</evidence>
<keyword evidence="1" id="KW-0472">Membrane</keyword>
<feature type="signal peptide" evidence="2">
    <location>
        <begin position="1"/>
        <end position="20"/>
    </location>
</feature>
<dbReference type="Proteomes" id="UP000285575">
    <property type="component" value="Unassembled WGS sequence"/>
</dbReference>
<evidence type="ECO:0000259" key="3">
    <source>
        <dbReference type="Pfam" id="PF07589"/>
    </source>
</evidence>
<dbReference type="OrthoDB" id="8565855at2"/>
<sequence>MKKLLLAAALAAAFALPAQALTFEGAITQGGTTVTDYSGVSLLSFDIDFANTLPVQMEFRVSAEDLLQPINFNAVLRNFSGTGIGGYQFTLDRGVFATVGTVTRQFEGSTLVSASGGSATLSFSSLEFLDVEIGNALGTTAGAANWTLTGLQAGDRISFSVSAVPEPGTYALMLAGLAAVGFIARRQRRG</sequence>
<dbReference type="RefSeq" id="WP_128226748.1">
    <property type="nucleotide sequence ID" value="NZ_SACR01000001.1"/>
</dbReference>
<evidence type="ECO:0000313" key="4">
    <source>
        <dbReference type="EMBL" id="RVU49107.1"/>
    </source>
</evidence>
<protein>
    <submittedName>
        <fullName evidence="4">PEP-CTERM sorting domain-containing protein</fullName>
    </submittedName>
</protein>
<dbReference type="Pfam" id="PF07589">
    <property type="entry name" value="PEP-CTERM"/>
    <property type="match status" value="1"/>
</dbReference>
<keyword evidence="2" id="KW-0732">Signal</keyword>
<feature type="domain" description="Ice-binding protein C-terminal" evidence="3">
    <location>
        <begin position="163"/>
        <end position="189"/>
    </location>
</feature>
<dbReference type="AlphaFoldDB" id="A0A437RQP8"/>
<gene>
    <name evidence="4" type="ORF">EOE66_00520</name>
</gene>
<feature type="chain" id="PRO_5019010275" evidence="2">
    <location>
        <begin position="21"/>
        <end position="190"/>
    </location>
</feature>
<dbReference type="NCBIfam" id="TIGR02595">
    <property type="entry name" value="PEP_CTERM"/>
    <property type="match status" value="1"/>
</dbReference>
<organism evidence="4 5">
    <name type="scientific">Rubrivivax rivuli</name>
    <dbReference type="NCBI Taxonomy" id="1862385"/>
    <lineage>
        <taxon>Bacteria</taxon>
        <taxon>Pseudomonadati</taxon>
        <taxon>Pseudomonadota</taxon>
        <taxon>Betaproteobacteria</taxon>
        <taxon>Burkholderiales</taxon>
        <taxon>Sphaerotilaceae</taxon>
        <taxon>Rubrivivax</taxon>
    </lineage>
</organism>
<evidence type="ECO:0000256" key="2">
    <source>
        <dbReference type="SAM" id="SignalP"/>
    </source>
</evidence>
<accession>A0A437RQP8</accession>
<keyword evidence="1" id="KW-1133">Transmembrane helix</keyword>
<comment type="caution">
    <text evidence="4">The sequence shown here is derived from an EMBL/GenBank/DDBJ whole genome shotgun (WGS) entry which is preliminary data.</text>
</comment>
<proteinExistence type="predicted"/>
<reference evidence="4 5" key="1">
    <citation type="submission" date="2019-01" db="EMBL/GenBank/DDBJ databases">
        <authorList>
            <person name="Chen W.-M."/>
        </authorList>
    </citation>
    <scope>NUCLEOTIDE SEQUENCE [LARGE SCALE GENOMIC DNA]</scope>
    <source>
        <strain evidence="4 5">KYPY4</strain>
    </source>
</reference>
<feature type="transmembrane region" description="Helical" evidence="1">
    <location>
        <begin position="167"/>
        <end position="184"/>
    </location>
</feature>
<dbReference type="InterPro" id="IPR013424">
    <property type="entry name" value="Ice-binding_C"/>
</dbReference>